<evidence type="ECO:0000256" key="1">
    <source>
        <dbReference type="ARBA" id="ARBA00022679"/>
    </source>
</evidence>
<dbReference type="AlphaFoldDB" id="A0A4U9XTH0"/>
<gene>
    <name evidence="3" type="ORF">NCTC5386_01532</name>
</gene>
<name>A0A4U9XTH0_9STRE</name>
<dbReference type="GO" id="GO:0000287">
    <property type="term" value="F:magnesium ion binding"/>
    <property type="evidence" value="ECO:0007669"/>
    <property type="project" value="InterPro"/>
</dbReference>
<accession>A0A4U9XTH0</accession>
<evidence type="ECO:0000313" key="4">
    <source>
        <dbReference type="Proteomes" id="UP000394068"/>
    </source>
</evidence>
<protein>
    <submittedName>
        <fullName evidence="3">4'-phosphopantetheinyl transferase superfamily</fullName>
    </submittedName>
</protein>
<dbReference type="Proteomes" id="UP000394068">
    <property type="component" value="Unassembled WGS sequence"/>
</dbReference>
<dbReference type="GO" id="GO:0008897">
    <property type="term" value="F:holo-[acyl-carrier-protein] synthase activity"/>
    <property type="evidence" value="ECO:0007669"/>
    <property type="project" value="InterPro"/>
</dbReference>
<proteinExistence type="predicted"/>
<dbReference type="InterPro" id="IPR008278">
    <property type="entry name" value="4-PPantetheinyl_Trfase_dom"/>
</dbReference>
<sequence>MNCFCRKFGKFSLFFFIKSVDTIEAFQRGHLKWEVKQKIFTSHFKKNIMRVSSNSILVGKQKYFFSTSYSDKYVILALSHMHLGVDIEKIQRNNVISDYGMIFSKDELERIRVSSNPDILFTIFWTIKESLIKLKNDDSKLFNSYKINSLLLDDSQFLLNYFQFKNYIISVLIKKGELEGRSPL</sequence>
<dbReference type="Pfam" id="PF01648">
    <property type="entry name" value="ACPS"/>
    <property type="match status" value="1"/>
</dbReference>
<dbReference type="EMBL" id="CABEHT010000001">
    <property type="protein sequence ID" value="VTS17023.1"/>
    <property type="molecule type" value="Genomic_DNA"/>
</dbReference>
<keyword evidence="1 3" id="KW-0808">Transferase</keyword>
<organism evidence="3 4">
    <name type="scientific">Streptococcus pseudoporcinus</name>
    <dbReference type="NCBI Taxonomy" id="361101"/>
    <lineage>
        <taxon>Bacteria</taxon>
        <taxon>Bacillati</taxon>
        <taxon>Bacillota</taxon>
        <taxon>Bacilli</taxon>
        <taxon>Lactobacillales</taxon>
        <taxon>Streptococcaceae</taxon>
        <taxon>Streptococcus</taxon>
    </lineage>
</organism>
<dbReference type="InterPro" id="IPR037143">
    <property type="entry name" value="4-PPantetheinyl_Trfase_dom_sf"/>
</dbReference>
<reference evidence="3 4" key="1">
    <citation type="submission" date="2019-05" db="EMBL/GenBank/DDBJ databases">
        <authorList>
            <consortium name="Pathogen Informatics"/>
        </authorList>
    </citation>
    <scope>NUCLEOTIDE SEQUENCE [LARGE SCALE GENOMIC DNA]</scope>
    <source>
        <strain evidence="3 4">NCTC5386</strain>
    </source>
</reference>
<evidence type="ECO:0000313" key="3">
    <source>
        <dbReference type="EMBL" id="VTS17023.1"/>
    </source>
</evidence>
<dbReference type="SUPFAM" id="SSF56214">
    <property type="entry name" value="4'-phosphopantetheinyl transferase"/>
    <property type="match status" value="1"/>
</dbReference>
<dbReference type="Gene3D" id="3.90.470.20">
    <property type="entry name" value="4'-phosphopantetheinyl transferase domain"/>
    <property type="match status" value="2"/>
</dbReference>
<feature type="domain" description="4'-phosphopantetheinyl transferase" evidence="2">
    <location>
        <begin position="83"/>
        <end position="156"/>
    </location>
</feature>
<evidence type="ECO:0000259" key="2">
    <source>
        <dbReference type="Pfam" id="PF01648"/>
    </source>
</evidence>